<evidence type="ECO:0000313" key="2">
    <source>
        <dbReference type="EMBL" id="KLU21781.1"/>
    </source>
</evidence>
<dbReference type="Pfam" id="PF06094">
    <property type="entry name" value="GGACT"/>
    <property type="match status" value="1"/>
</dbReference>
<dbReference type="OrthoDB" id="8538589at2"/>
<organism evidence="2 3">
    <name type="scientific">Caballeronia mineralivorans PML1(12)</name>
    <dbReference type="NCBI Taxonomy" id="908627"/>
    <lineage>
        <taxon>Bacteria</taxon>
        <taxon>Pseudomonadati</taxon>
        <taxon>Pseudomonadota</taxon>
        <taxon>Betaproteobacteria</taxon>
        <taxon>Burkholderiales</taxon>
        <taxon>Burkholderiaceae</taxon>
        <taxon>Caballeronia</taxon>
    </lineage>
</organism>
<reference evidence="2 3" key="1">
    <citation type="journal article" date="2015" name="Genome Announc.">
        <title>Draft Genome Sequence of Burkholderia sp. Strain PML1(12), an Ectomycorrhizosphere-Inhabiting Bacterium with Effective Mineral-Weathering Ability.</title>
        <authorList>
            <person name="Uroz S."/>
            <person name="Oger P."/>
        </authorList>
    </citation>
    <scope>NUCLEOTIDE SEQUENCE [LARGE SCALE GENOMIC DNA]</scope>
    <source>
        <strain evidence="3">PML1(12)</strain>
    </source>
</reference>
<dbReference type="Gene3D" id="3.10.490.10">
    <property type="entry name" value="Gamma-glutamyl cyclotransferase-like"/>
    <property type="match status" value="1"/>
</dbReference>
<dbReference type="EMBL" id="AEJF01000204">
    <property type="protein sequence ID" value="KLU21781.1"/>
    <property type="molecule type" value="Genomic_DNA"/>
</dbReference>
<gene>
    <name evidence="2" type="ORF">EOS_34190</name>
</gene>
<evidence type="ECO:0000259" key="1">
    <source>
        <dbReference type="Pfam" id="PF06094"/>
    </source>
</evidence>
<dbReference type="Proteomes" id="UP000035963">
    <property type="component" value="Unassembled WGS sequence"/>
</dbReference>
<sequence length="144" mass="15882">MQHVFVYGTLRVGESNDIRRAAERHGIAAPVLIGSGQVNGRLYDFDAYPGLVLDPAAGPVQGDIYRIDERLVPVLDEIEEIVPGVDGLFRSVRSPVSIQIDGRTQAIDCLVYPVSDDAVEGLPRIDGGDWVGYRRARQLLVQRR</sequence>
<dbReference type="SUPFAM" id="SSF110857">
    <property type="entry name" value="Gamma-glutamyl cyclotransferase-like"/>
    <property type="match status" value="1"/>
</dbReference>
<protein>
    <submittedName>
        <fullName evidence="2">Gamma-glutamyl cyclotransferase</fullName>
    </submittedName>
</protein>
<dbReference type="CDD" id="cd06661">
    <property type="entry name" value="GGCT_like"/>
    <property type="match status" value="1"/>
</dbReference>
<dbReference type="GO" id="GO:0016740">
    <property type="term" value="F:transferase activity"/>
    <property type="evidence" value="ECO:0007669"/>
    <property type="project" value="UniProtKB-KW"/>
</dbReference>
<dbReference type="InterPro" id="IPR013024">
    <property type="entry name" value="GGCT-like"/>
</dbReference>
<keyword evidence="3" id="KW-1185">Reference proteome</keyword>
<feature type="domain" description="Gamma-glutamylcyclotransferase AIG2-like" evidence="1">
    <location>
        <begin position="4"/>
        <end position="131"/>
    </location>
</feature>
<comment type="caution">
    <text evidence="2">The sequence shown here is derived from an EMBL/GenBank/DDBJ whole genome shotgun (WGS) entry which is preliminary data.</text>
</comment>
<dbReference type="RefSeq" id="WP_047896643.1">
    <property type="nucleotide sequence ID" value="NZ_AEJF01000204.1"/>
</dbReference>
<keyword evidence="2" id="KW-0808">Transferase</keyword>
<dbReference type="InterPro" id="IPR036568">
    <property type="entry name" value="GGCT-like_sf"/>
</dbReference>
<accession>A0A0J1CMZ5</accession>
<name>A0A0J1CMZ5_9BURK</name>
<evidence type="ECO:0000313" key="3">
    <source>
        <dbReference type="Proteomes" id="UP000035963"/>
    </source>
</evidence>
<dbReference type="AlphaFoldDB" id="A0A0J1CMZ5"/>
<dbReference type="PATRIC" id="fig|908627.4.peg.7652"/>
<dbReference type="InterPro" id="IPR009288">
    <property type="entry name" value="AIG2-like_dom"/>
</dbReference>
<proteinExistence type="predicted"/>